<evidence type="ECO:0000313" key="6">
    <source>
        <dbReference type="Proteomes" id="UP001596067"/>
    </source>
</evidence>
<gene>
    <name evidence="5" type="ORF">ACFP0N_00270</name>
</gene>
<dbReference type="InterPro" id="IPR027417">
    <property type="entry name" value="P-loop_NTPase"/>
</dbReference>
<evidence type="ECO:0000259" key="4">
    <source>
        <dbReference type="PROSITE" id="PS50893"/>
    </source>
</evidence>
<dbReference type="SMART" id="SM00382">
    <property type="entry name" value="AAA"/>
    <property type="match status" value="1"/>
</dbReference>
<protein>
    <submittedName>
        <fullName evidence="5">ABC transporter ATP-binding protein</fullName>
    </submittedName>
</protein>
<dbReference type="RefSeq" id="WP_313766219.1">
    <property type="nucleotide sequence ID" value="NZ_BAAAVH010000072.1"/>
</dbReference>
<name>A0ABW1ENN8_9ACTN</name>
<dbReference type="Gene3D" id="3.40.50.300">
    <property type="entry name" value="P-loop containing nucleotide triphosphate hydrolases"/>
    <property type="match status" value="1"/>
</dbReference>
<reference evidence="6" key="1">
    <citation type="journal article" date="2019" name="Int. J. Syst. Evol. Microbiol.">
        <title>The Global Catalogue of Microorganisms (GCM) 10K type strain sequencing project: providing services to taxonomists for standard genome sequencing and annotation.</title>
        <authorList>
            <consortium name="The Broad Institute Genomics Platform"/>
            <consortium name="The Broad Institute Genome Sequencing Center for Infectious Disease"/>
            <person name="Wu L."/>
            <person name="Ma J."/>
        </authorList>
    </citation>
    <scope>NUCLEOTIDE SEQUENCE [LARGE SCALE GENOMIC DNA]</scope>
    <source>
        <strain evidence="6">CGMCC 4.1469</strain>
    </source>
</reference>
<dbReference type="CDD" id="cd03219">
    <property type="entry name" value="ABC_Mj1267_LivG_branched"/>
    <property type="match status" value="1"/>
</dbReference>
<proteinExistence type="predicted"/>
<dbReference type="PANTHER" id="PTHR45772">
    <property type="entry name" value="CONSERVED COMPONENT OF ABC TRANSPORTER FOR NATURAL AMINO ACIDS-RELATED"/>
    <property type="match status" value="1"/>
</dbReference>
<keyword evidence="6" id="KW-1185">Reference proteome</keyword>
<evidence type="ECO:0000313" key="5">
    <source>
        <dbReference type="EMBL" id="MFC5883409.1"/>
    </source>
</evidence>
<dbReference type="PANTHER" id="PTHR45772:SF9">
    <property type="entry name" value="CONSERVED COMPONENT OF ABC TRANSPORTER FOR NATURAL AMINO ACIDS"/>
    <property type="match status" value="1"/>
</dbReference>
<dbReference type="InterPro" id="IPR051120">
    <property type="entry name" value="ABC_AA/LPS_Transport"/>
</dbReference>
<evidence type="ECO:0000256" key="3">
    <source>
        <dbReference type="ARBA" id="ARBA00022840"/>
    </source>
</evidence>
<accession>A0ABW1ENN8</accession>
<dbReference type="PROSITE" id="PS50893">
    <property type="entry name" value="ABC_TRANSPORTER_2"/>
    <property type="match status" value="1"/>
</dbReference>
<evidence type="ECO:0000256" key="2">
    <source>
        <dbReference type="ARBA" id="ARBA00022741"/>
    </source>
</evidence>
<organism evidence="5 6">
    <name type="scientific">Kitasatospora aburaviensis</name>
    <dbReference type="NCBI Taxonomy" id="67265"/>
    <lineage>
        <taxon>Bacteria</taxon>
        <taxon>Bacillati</taxon>
        <taxon>Actinomycetota</taxon>
        <taxon>Actinomycetes</taxon>
        <taxon>Kitasatosporales</taxon>
        <taxon>Streptomycetaceae</taxon>
        <taxon>Kitasatospora</taxon>
    </lineage>
</organism>
<dbReference type="Proteomes" id="UP001596067">
    <property type="component" value="Unassembled WGS sequence"/>
</dbReference>
<dbReference type="InterPro" id="IPR003439">
    <property type="entry name" value="ABC_transporter-like_ATP-bd"/>
</dbReference>
<evidence type="ECO:0000256" key="1">
    <source>
        <dbReference type="ARBA" id="ARBA00022448"/>
    </source>
</evidence>
<dbReference type="InterPro" id="IPR003593">
    <property type="entry name" value="AAA+_ATPase"/>
</dbReference>
<dbReference type="EMBL" id="JBHSOD010000001">
    <property type="protein sequence ID" value="MFC5883409.1"/>
    <property type="molecule type" value="Genomic_DNA"/>
</dbReference>
<dbReference type="Pfam" id="PF00005">
    <property type="entry name" value="ABC_tran"/>
    <property type="match status" value="1"/>
</dbReference>
<comment type="caution">
    <text evidence="5">The sequence shown here is derived from an EMBL/GenBank/DDBJ whole genome shotgun (WGS) entry which is preliminary data.</text>
</comment>
<keyword evidence="3 5" id="KW-0067">ATP-binding</keyword>
<dbReference type="SUPFAM" id="SSF52540">
    <property type="entry name" value="P-loop containing nucleoside triphosphate hydrolases"/>
    <property type="match status" value="1"/>
</dbReference>
<keyword evidence="1" id="KW-0813">Transport</keyword>
<dbReference type="GO" id="GO:0005524">
    <property type="term" value="F:ATP binding"/>
    <property type="evidence" value="ECO:0007669"/>
    <property type="project" value="UniProtKB-KW"/>
</dbReference>
<sequence length="263" mass="27042">MSRGVARPAAGARPGAAARLTARGLVRRYGGIEAVAGVDLTAPPGRITALIGPNGAGKSTLFDCLAGTVRPDAGRVLLGGREVTRRPAHARVRLGLARTFQQIAVFPTLSVADNVRVGAEQRPGARRDARAVDAATGRALALVGLQELAAQPAGEQPTGVLRLVELARALAGDPRVLLLDEPAAGLDTAQTARLVAVLRGLADRGMALLLVEHDPDLVAELADTVYAMADGRVVTHGPAGAVLADARVARAWGPDRQGGDPHP</sequence>
<keyword evidence="2" id="KW-0547">Nucleotide-binding</keyword>
<feature type="domain" description="ABC transporter" evidence="4">
    <location>
        <begin position="20"/>
        <end position="255"/>
    </location>
</feature>